<organism evidence="3 4">
    <name type="scientific">Colobus angolensis palliatus</name>
    <name type="common">Peters' Angolan colobus</name>
    <dbReference type="NCBI Taxonomy" id="336983"/>
    <lineage>
        <taxon>Eukaryota</taxon>
        <taxon>Metazoa</taxon>
        <taxon>Chordata</taxon>
        <taxon>Craniata</taxon>
        <taxon>Vertebrata</taxon>
        <taxon>Euteleostomi</taxon>
        <taxon>Mammalia</taxon>
        <taxon>Eutheria</taxon>
        <taxon>Euarchontoglires</taxon>
        <taxon>Primates</taxon>
        <taxon>Haplorrhini</taxon>
        <taxon>Catarrhini</taxon>
        <taxon>Cercopithecidae</taxon>
        <taxon>Colobinae</taxon>
        <taxon>Colobus</taxon>
    </lineage>
</organism>
<comment type="similarity">
    <text evidence="2">Belongs to the UPF0390 family.</text>
</comment>
<dbReference type="PANTHER" id="PTHR16967:SF1">
    <property type="entry name" value="LEYDIG CELL TUMOR 10 KDA PROTEIN HOMOLOG"/>
    <property type="match status" value="1"/>
</dbReference>
<proteinExistence type="inferred from homology"/>
<evidence type="ECO:0000256" key="2">
    <source>
        <dbReference type="ARBA" id="ARBA00006802"/>
    </source>
</evidence>
<evidence type="ECO:0000256" key="1">
    <source>
        <dbReference type="ARBA" id="ARBA00003358"/>
    </source>
</evidence>
<accession>A0A2K5HW67</accession>
<dbReference type="InterPro" id="IPR019034">
    <property type="entry name" value="UPF0390"/>
</dbReference>
<sequence length="55" mass="5697">IEPGARGNLEVGIRKKIEHDVVMKASSSLPKKLALLKTPAKKNGAAAATSSKTPS</sequence>
<dbReference type="AlphaFoldDB" id="A0A2K5HW67"/>
<dbReference type="Pfam" id="PF09495">
    <property type="entry name" value="DUF2462"/>
    <property type="match status" value="1"/>
</dbReference>
<reference evidence="3" key="2">
    <citation type="submission" date="2025-09" db="UniProtKB">
        <authorList>
            <consortium name="Ensembl"/>
        </authorList>
    </citation>
    <scope>IDENTIFICATION</scope>
</reference>
<reference evidence="3" key="1">
    <citation type="submission" date="2025-08" db="UniProtKB">
        <authorList>
            <consortium name="Ensembl"/>
        </authorList>
    </citation>
    <scope>IDENTIFICATION</scope>
</reference>
<dbReference type="PANTHER" id="PTHR16967">
    <property type="entry name" value="LEYDIG CELL TUMOR 10 KDA PROTEIN HOMOLOG"/>
    <property type="match status" value="1"/>
</dbReference>
<name>A0A2K5HW67_COLAP</name>
<evidence type="ECO:0000313" key="3">
    <source>
        <dbReference type="Ensembl" id="ENSCANP00000008618.1"/>
    </source>
</evidence>
<dbReference type="Ensembl" id="ENSCANT00000031483.1">
    <property type="protein sequence ID" value="ENSCANP00000008618.1"/>
    <property type="gene ID" value="ENSCANG00000027728.1"/>
</dbReference>
<protein>
    <recommendedName>
        <fullName evidence="5">Leydig cell tumor 10 kDa protein homolog</fullName>
    </recommendedName>
</protein>
<keyword evidence="4" id="KW-1185">Reference proteome</keyword>
<evidence type="ECO:0008006" key="5">
    <source>
        <dbReference type="Google" id="ProtNLM"/>
    </source>
</evidence>
<dbReference type="Proteomes" id="UP000233080">
    <property type="component" value="Unassembled WGS sequence"/>
</dbReference>
<evidence type="ECO:0000313" key="4">
    <source>
        <dbReference type="Proteomes" id="UP000233080"/>
    </source>
</evidence>
<comment type="function">
    <text evidence="1">May have a potential role in hypercalcemia of malignancy.</text>
</comment>